<gene>
    <name evidence="1" type="ORF">Pyn_27011</name>
</gene>
<evidence type="ECO:0000313" key="1">
    <source>
        <dbReference type="EMBL" id="PQM35531.1"/>
    </source>
</evidence>
<keyword evidence="2" id="KW-1185">Reference proteome</keyword>
<dbReference type="GO" id="GO:0016740">
    <property type="term" value="F:transferase activity"/>
    <property type="evidence" value="ECO:0007669"/>
    <property type="project" value="UniProtKB-KW"/>
</dbReference>
<dbReference type="Gene3D" id="3.40.50.2000">
    <property type="entry name" value="Glycogen Phosphorylase B"/>
    <property type="match status" value="2"/>
</dbReference>
<dbReference type="PANTHER" id="PTHR48045">
    <property type="entry name" value="UDP-GLYCOSYLTRANSFERASE 72B1"/>
    <property type="match status" value="1"/>
</dbReference>
<sequence>MSKWLDRQLKGLVMHVAFGTKAMPSQEEITTKAMGLEQSELPLELGGGGVDIERPLVLLTMSNDQGLNARLLEERKIGYSISRDEKDGSFTSDLVAELLKLVIEMEEGRFRETRLRS</sequence>
<organism evidence="1 2">
    <name type="scientific">Prunus yedoensis var. nudiflora</name>
    <dbReference type="NCBI Taxonomy" id="2094558"/>
    <lineage>
        <taxon>Eukaryota</taxon>
        <taxon>Viridiplantae</taxon>
        <taxon>Streptophyta</taxon>
        <taxon>Embryophyta</taxon>
        <taxon>Tracheophyta</taxon>
        <taxon>Spermatophyta</taxon>
        <taxon>Magnoliopsida</taxon>
        <taxon>eudicotyledons</taxon>
        <taxon>Gunneridae</taxon>
        <taxon>Pentapetalae</taxon>
        <taxon>rosids</taxon>
        <taxon>fabids</taxon>
        <taxon>Rosales</taxon>
        <taxon>Rosaceae</taxon>
        <taxon>Amygdaloideae</taxon>
        <taxon>Amygdaleae</taxon>
        <taxon>Prunus</taxon>
    </lineage>
</organism>
<accession>A0A314UDW8</accession>
<dbReference type="STRING" id="2094558.A0A314UDW8"/>
<name>A0A314UDW8_PRUYE</name>
<keyword evidence="1" id="KW-0808">Transferase</keyword>
<dbReference type="EMBL" id="PJQY01003664">
    <property type="protein sequence ID" value="PQM35531.1"/>
    <property type="molecule type" value="Genomic_DNA"/>
</dbReference>
<evidence type="ECO:0000313" key="2">
    <source>
        <dbReference type="Proteomes" id="UP000250321"/>
    </source>
</evidence>
<dbReference type="Proteomes" id="UP000250321">
    <property type="component" value="Unassembled WGS sequence"/>
</dbReference>
<protein>
    <submittedName>
        <fullName evidence="1">UDP-glycosyltransferase 91A1-like</fullName>
    </submittedName>
</protein>
<proteinExistence type="predicted"/>
<comment type="caution">
    <text evidence="1">The sequence shown here is derived from an EMBL/GenBank/DDBJ whole genome shotgun (WGS) entry which is preliminary data.</text>
</comment>
<reference evidence="1 2" key="1">
    <citation type="submission" date="2018-02" db="EMBL/GenBank/DDBJ databases">
        <title>Draft genome of wild Prunus yedoensis var. nudiflora.</title>
        <authorList>
            <person name="Baek S."/>
            <person name="Kim J.-H."/>
            <person name="Choi K."/>
            <person name="Kim G.-B."/>
            <person name="Cho A."/>
            <person name="Jang H."/>
            <person name="Shin C.-H."/>
            <person name="Yu H.-J."/>
            <person name="Mun J.-H."/>
        </authorList>
    </citation>
    <scope>NUCLEOTIDE SEQUENCE [LARGE SCALE GENOMIC DNA]</scope>
    <source>
        <strain evidence="2">cv. Jeju island</strain>
        <tissue evidence="1">Leaf</tissue>
    </source>
</reference>
<dbReference type="SUPFAM" id="SSF53756">
    <property type="entry name" value="UDP-Glycosyltransferase/glycogen phosphorylase"/>
    <property type="match status" value="1"/>
</dbReference>
<dbReference type="PANTHER" id="PTHR48045:SF20">
    <property type="entry name" value="UDP-RHAMNOSE:RHAMNOSYLTRANSFERASE 1"/>
    <property type="match status" value="1"/>
</dbReference>
<dbReference type="OrthoDB" id="5835829at2759"/>
<dbReference type="AlphaFoldDB" id="A0A314UDW8"/>